<accession>A0A926UV24</accession>
<reference evidence="2" key="2">
    <citation type="submission" date="2020-08" db="EMBL/GenBank/DDBJ databases">
        <authorList>
            <person name="Chen M."/>
            <person name="Teng W."/>
            <person name="Zhao L."/>
            <person name="Hu C."/>
            <person name="Zhou Y."/>
            <person name="Han B."/>
            <person name="Song L."/>
            <person name="Shu W."/>
        </authorList>
    </citation>
    <scope>NUCLEOTIDE SEQUENCE</scope>
    <source>
        <strain evidence="2">FACHB-1277</strain>
    </source>
</reference>
<dbReference type="EMBL" id="JACJPY010000065">
    <property type="protein sequence ID" value="MBD2151742.1"/>
    <property type="molecule type" value="Genomic_DNA"/>
</dbReference>
<protein>
    <submittedName>
        <fullName evidence="2">Helix-turn-helix domain-containing protein</fullName>
    </submittedName>
</protein>
<gene>
    <name evidence="2" type="ORF">H6F44_16670</name>
    <name evidence="3" type="ORF">H6F44_20465</name>
</gene>
<organism evidence="2 4">
    <name type="scientific">Pseudanabaena cinerea FACHB-1277</name>
    <dbReference type="NCBI Taxonomy" id="2949581"/>
    <lineage>
        <taxon>Bacteria</taxon>
        <taxon>Bacillati</taxon>
        <taxon>Cyanobacteriota</taxon>
        <taxon>Cyanophyceae</taxon>
        <taxon>Pseudanabaenales</taxon>
        <taxon>Pseudanabaenaceae</taxon>
        <taxon>Pseudanabaena</taxon>
        <taxon>Pseudanabaena cinerea</taxon>
    </lineage>
</organism>
<evidence type="ECO:0000313" key="3">
    <source>
        <dbReference type="EMBL" id="MBD2152473.1"/>
    </source>
</evidence>
<evidence type="ECO:0000313" key="4">
    <source>
        <dbReference type="Proteomes" id="UP000631421"/>
    </source>
</evidence>
<comment type="caution">
    <text evidence="2">The sequence shown here is derived from an EMBL/GenBank/DDBJ whole genome shotgun (WGS) entry which is preliminary data.</text>
</comment>
<feature type="non-terminal residue" evidence="2">
    <location>
        <position position="28"/>
    </location>
</feature>
<reference evidence="2" key="1">
    <citation type="journal article" date="2015" name="ISME J.">
        <title>Draft Genome Sequence of Streptomyces incarnatus NRRL8089, which Produces the Nucleoside Antibiotic Sinefungin.</title>
        <authorList>
            <person name="Oshima K."/>
            <person name="Hattori M."/>
            <person name="Shimizu H."/>
            <person name="Fukuda K."/>
            <person name="Nemoto M."/>
            <person name="Inagaki K."/>
            <person name="Tamura T."/>
        </authorList>
    </citation>
    <scope>NUCLEOTIDE SEQUENCE</scope>
    <source>
        <strain evidence="2">FACHB-1277</strain>
    </source>
</reference>
<dbReference type="InterPro" id="IPR021027">
    <property type="entry name" value="Transposase_put_HTH"/>
</dbReference>
<dbReference type="AlphaFoldDB" id="A0A926UV24"/>
<proteinExistence type="predicted"/>
<sequence>MTQKAFKYRFYPTQAQESLLRRTMGCAR</sequence>
<dbReference type="EMBL" id="JACJPY010000109">
    <property type="protein sequence ID" value="MBD2152473.1"/>
    <property type="molecule type" value="Genomic_DNA"/>
</dbReference>
<dbReference type="Proteomes" id="UP000631421">
    <property type="component" value="Unassembled WGS sequence"/>
</dbReference>
<keyword evidence="4" id="KW-1185">Reference proteome</keyword>
<name>A0A926UV24_9CYAN</name>
<evidence type="ECO:0000313" key="2">
    <source>
        <dbReference type="EMBL" id="MBD2151742.1"/>
    </source>
</evidence>
<dbReference type="Pfam" id="PF12323">
    <property type="entry name" value="HTH_OrfB_IS605"/>
    <property type="match status" value="1"/>
</dbReference>
<evidence type="ECO:0000259" key="1">
    <source>
        <dbReference type="Pfam" id="PF12323"/>
    </source>
</evidence>
<feature type="domain" description="Transposase putative helix-turn-helix" evidence="1">
    <location>
        <begin position="1"/>
        <end position="28"/>
    </location>
</feature>
<dbReference type="RefSeq" id="WP_190352181.1">
    <property type="nucleotide sequence ID" value="NZ_JACJPY010000065.1"/>
</dbReference>